<feature type="transmembrane region" description="Helical" evidence="1">
    <location>
        <begin position="170"/>
        <end position="187"/>
    </location>
</feature>
<keyword evidence="3" id="KW-1185">Reference proteome</keyword>
<dbReference type="EMBL" id="JBHSTI010000008">
    <property type="protein sequence ID" value="MFC6237621.1"/>
    <property type="molecule type" value="Genomic_DNA"/>
</dbReference>
<feature type="transmembrane region" description="Helical" evidence="1">
    <location>
        <begin position="95"/>
        <end position="121"/>
    </location>
</feature>
<dbReference type="Proteomes" id="UP001596138">
    <property type="component" value="Unassembled WGS sequence"/>
</dbReference>
<reference evidence="3" key="1">
    <citation type="journal article" date="2019" name="Int. J. Syst. Evol. Microbiol.">
        <title>The Global Catalogue of Microorganisms (GCM) 10K type strain sequencing project: providing services to taxonomists for standard genome sequencing and annotation.</title>
        <authorList>
            <consortium name="The Broad Institute Genomics Platform"/>
            <consortium name="The Broad Institute Genome Sequencing Center for Infectious Disease"/>
            <person name="Wu L."/>
            <person name="Ma J."/>
        </authorList>
    </citation>
    <scope>NUCLEOTIDE SEQUENCE [LARGE SCALE GENOMIC DNA]</scope>
    <source>
        <strain evidence="3">CGMCC 4.7317</strain>
    </source>
</reference>
<evidence type="ECO:0000256" key="1">
    <source>
        <dbReference type="SAM" id="Phobius"/>
    </source>
</evidence>
<proteinExistence type="predicted"/>
<feature type="transmembrane region" description="Helical" evidence="1">
    <location>
        <begin position="128"/>
        <end position="150"/>
    </location>
</feature>
<protein>
    <recommendedName>
        <fullName evidence="4">DUF308 domain-containing protein</fullName>
    </recommendedName>
</protein>
<evidence type="ECO:0008006" key="4">
    <source>
        <dbReference type="Google" id="ProtNLM"/>
    </source>
</evidence>
<evidence type="ECO:0000313" key="2">
    <source>
        <dbReference type="EMBL" id="MFC6237621.1"/>
    </source>
</evidence>
<keyword evidence="1" id="KW-0472">Membrane</keyword>
<keyword evidence="1" id="KW-0812">Transmembrane</keyword>
<organism evidence="2 3">
    <name type="scientific">Longivirga aurantiaca</name>
    <dbReference type="NCBI Taxonomy" id="1837743"/>
    <lineage>
        <taxon>Bacteria</taxon>
        <taxon>Bacillati</taxon>
        <taxon>Actinomycetota</taxon>
        <taxon>Actinomycetes</taxon>
        <taxon>Sporichthyales</taxon>
        <taxon>Sporichthyaceae</taxon>
        <taxon>Longivirga</taxon>
    </lineage>
</organism>
<keyword evidence="1" id="KW-1133">Transmembrane helix</keyword>
<sequence length="191" mass="19650">MVTDSVRSLALWTALVGIVALAALVLMSVGLGFLGPVNDVLGAATGVLAMLLAFAARDLLPDGIVPRWLALTAAVLGAILIVIGSVLVLTGRTDWYLAGLWSALGWGVLGVWFLILALTILGSTSWPVWLRWLGVIAGVLLVVGLAVLPGILSGIDDWGSAGAGLVAPQVLAYIGSMLLLIWCIGVGRSST</sequence>
<feature type="transmembrane region" description="Helical" evidence="1">
    <location>
        <begin position="9"/>
        <end position="34"/>
    </location>
</feature>
<gene>
    <name evidence="2" type="ORF">ACFQGU_07005</name>
</gene>
<feature type="transmembrane region" description="Helical" evidence="1">
    <location>
        <begin position="68"/>
        <end position="89"/>
    </location>
</feature>
<name>A0ABW1SYT2_9ACTN</name>
<accession>A0ABW1SYT2</accession>
<dbReference type="RefSeq" id="WP_386765084.1">
    <property type="nucleotide sequence ID" value="NZ_JBHSTI010000008.1"/>
</dbReference>
<evidence type="ECO:0000313" key="3">
    <source>
        <dbReference type="Proteomes" id="UP001596138"/>
    </source>
</evidence>
<comment type="caution">
    <text evidence="2">The sequence shown here is derived from an EMBL/GenBank/DDBJ whole genome shotgun (WGS) entry which is preliminary data.</text>
</comment>
<feature type="transmembrane region" description="Helical" evidence="1">
    <location>
        <begin position="40"/>
        <end position="56"/>
    </location>
</feature>